<name>A0AAE1DZJ1_9GAST</name>
<dbReference type="EMBL" id="JAWDGP010001738">
    <property type="protein sequence ID" value="KAK3788806.1"/>
    <property type="molecule type" value="Genomic_DNA"/>
</dbReference>
<protein>
    <recommendedName>
        <fullName evidence="2">PiggyBac transposable element-derived protein domain-containing protein</fullName>
    </recommendedName>
</protein>
<comment type="caution">
    <text evidence="3">The sequence shown here is derived from an EMBL/GenBank/DDBJ whole genome shotgun (WGS) entry which is preliminary data.</text>
</comment>
<evidence type="ECO:0000313" key="3">
    <source>
        <dbReference type="EMBL" id="KAK3788806.1"/>
    </source>
</evidence>
<feature type="domain" description="PiggyBac transposable element-derived protein" evidence="2">
    <location>
        <begin position="6"/>
        <end position="120"/>
    </location>
</feature>
<sequence>MPNKHLNRFGIKLWCVGDSESHFSSNFEVFKGRHDDDAAAEEGKTYALVYRLMRETDLLHQGYHLWCENHFFSPKLFIDMFEDKTTATGTVRTNRKGLPKQMLKENLKKGEVSERRKGPL</sequence>
<keyword evidence="4" id="KW-1185">Reference proteome</keyword>
<dbReference type="Proteomes" id="UP001283361">
    <property type="component" value="Unassembled WGS sequence"/>
</dbReference>
<gene>
    <name evidence="3" type="ORF">RRG08_029253</name>
</gene>
<evidence type="ECO:0000256" key="1">
    <source>
        <dbReference type="SAM" id="MobiDB-lite"/>
    </source>
</evidence>
<evidence type="ECO:0000313" key="4">
    <source>
        <dbReference type="Proteomes" id="UP001283361"/>
    </source>
</evidence>
<dbReference type="PANTHER" id="PTHR46599">
    <property type="entry name" value="PIGGYBAC TRANSPOSABLE ELEMENT-DERIVED PROTEIN 4"/>
    <property type="match status" value="1"/>
</dbReference>
<feature type="compositionally biased region" description="Basic and acidic residues" evidence="1">
    <location>
        <begin position="102"/>
        <end position="120"/>
    </location>
</feature>
<evidence type="ECO:0000259" key="2">
    <source>
        <dbReference type="Pfam" id="PF13843"/>
    </source>
</evidence>
<dbReference type="Pfam" id="PF13843">
    <property type="entry name" value="DDE_Tnp_1_7"/>
    <property type="match status" value="1"/>
</dbReference>
<proteinExistence type="predicted"/>
<accession>A0AAE1DZJ1</accession>
<dbReference type="InterPro" id="IPR029526">
    <property type="entry name" value="PGBD"/>
</dbReference>
<dbReference type="PANTHER" id="PTHR46599:SF3">
    <property type="entry name" value="PIGGYBAC TRANSPOSABLE ELEMENT-DERIVED PROTEIN 4"/>
    <property type="match status" value="1"/>
</dbReference>
<reference evidence="3" key="1">
    <citation type="journal article" date="2023" name="G3 (Bethesda)">
        <title>A reference genome for the long-term kleptoplast-retaining sea slug Elysia crispata morphotype clarki.</title>
        <authorList>
            <person name="Eastman K.E."/>
            <person name="Pendleton A.L."/>
            <person name="Shaikh M.A."/>
            <person name="Suttiyut T."/>
            <person name="Ogas R."/>
            <person name="Tomko P."/>
            <person name="Gavelis G."/>
            <person name="Widhalm J.R."/>
            <person name="Wisecaver J.H."/>
        </authorList>
    </citation>
    <scope>NUCLEOTIDE SEQUENCE</scope>
    <source>
        <strain evidence="3">ECLA1</strain>
    </source>
</reference>
<organism evidence="3 4">
    <name type="scientific">Elysia crispata</name>
    <name type="common">lettuce slug</name>
    <dbReference type="NCBI Taxonomy" id="231223"/>
    <lineage>
        <taxon>Eukaryota</taxon>
        <taxon>Metazoa</taxon>
        <taxon>Spiralia</taxon>
        <taxon>Lophotrochozoa</taxon>
        <taxon>Mollusca</taxon>
        <taxon>Gastropoda</taxon>
        <taxon>Heterobranchia</taxon>
        <taxon>Euthyneura</taxon>
        <taxon>Panpulmonata</taxon>
        <taxon>Sacoglossa</taxon>
        <taxon>Placobranchoidea</taxon>
        <taxon>Plakobranchidae</taxon>
        <taxon>Elysia</taxon>
    </lineage>
</organism>
<dbReference type="AlphaFoldDB" id="A0AAE1DZJ1"/>
<feature type="region of interest" description="Disordered" evidence="1">
    <location>
        <begin position="95"/>
        <end position="120"/>
    </location>
</feature>